<comment type="caution">
    <text evidence="5">The sequence shown here is derived from an EMBL/GenBank/DDBJ whole genome shotgun (WGS) entry which is preliminary data.</text>
</comment>
<evidence type="ECO:0000313" key="5">
    <source>
        <dbReference type="EMBL" id="KAF4238149.1"/>
    </source>
</evidence>
<dbReference type="InterPro" id="IPR015915">
    <property type="entry name" value="Kelch-typ_b-propeller"/>
</dbReference>
<name>A0A8H4GV61_9EURO</name>
<keyword evidence="1" id="KW-0880">Kelch repeat</keyword>
<dbReference type="InterPro" id="IPR056737">
    <property type="entry name" value="Beta-prop_ATRN-MKLN-like"/>
</dbReference>
<dbReference type="GO" id="GO:0003824">
    <property type="term" value="F:catalytic activity"/>
    <property type="evidence" value="ECO:0007669"/>
    <property type="project" value="InterPro"/>
</dbReference>
<reference evidence="5" key="1">
    <citation type="journal article" date="2020" name="bioRxiv">
        <title>Genomic and phenotypic heterogeneity of clinical isolates of the human pathogens Aspergillus fumigatus, Aspergillus lentulus and Aspergillus fumigatiaffinis.</title>
        <authorList>
            <person name="dos Santos R.A.C."/>
            <person name="Steenwyk J.L."/>
            <person name="Rivero-Menendez O."/>
            <person name="Mead M.E."/>
            <person name="Silva L.P."/>
            <person name="Bastos R.W."/>
            <person name="Alastruey-Izquierdo A."/>
            <person name="Goldman G.H."/>
            <person name="Rokas A."/>
        </authorList>
    </citation>
    <scope>NUCLEOTIDE SEQUENCE</scope>
    <source>
        <strain evidence="5">CNM-CM6805</strain>
    </source>
</reference>
<protein>
    <recommendedName>
        <fullName evidence="4">PLD phosphodiesterase domain-containing protein</fullName>
    </recommendedName>
</protein>
<feature type="chain" id="PRO_5044155054" description="PLD phosphodiesterase domain-containing protein" evidence="3">
    <location>
        <begin position="19"/>
        <end position="1012"/>
    </location>
</feature>
<dbReference type="SUPFAM" id="SSF117281">
    <property type="entry name" value="Kelch motif"/>
    <property type="match status" value="2"/>
</dbReference>
<dbReference type="SMART" id="SM00612">
    <property type="entry name" value="Kelch"/>
    <property type="match status" value="5"/>
</dbReference>
<dbReference type="Gene3D" id="2.120.10.80">
    <property type="entry name" value="Kelch-type beta propeller"/>
    <property type="match status" value="2"/>
</dbReference>
<dbReference type="Pfam" id="PF24981">
    <property type="entry name" value="Beta-prop_ATRN-LZTR1"/>
    <property type="match status" value="1"/>
</dbReference>
<evidence type="ECO:0000259" key="4">
    <source>
        <dbReference type="PROSITE" id="PS50035"/>
    </source>
</evidence>
<dbReference type="InterPro" id="IPR006652">
    <property type="entry name" value="Kelch_1"/>
</dbReference>
<keyword evidence="2" id="KW-0677">Repeat</keyword>
<feature type="signal peptide" evidence="3">
    <location>
        <begin position="1"/>
        <end position="18"/>
    </location>
</feature>
<accession>A0A8H4GV61</accession>
<gene>
    <name evidence="5" type="ORF">CNMCM6805_006603</name>
</gene>
<keyword evidence="6" id="KW-1185">Reference proteome</keyword>
<dbReference type="PANTHER" id="PTHR45632:SF3">
    <property type="entry name" value="KELCH-LIKE PROTEIN 32"/>
    <property type="match status" value="1"/>
</dbReference>
<evidence type="ECO:0000256" key="2">
    <source>
        <dbReference type="ARBA" id="ARBA00022737"/>
    </source>
</evidence>
<dbReference type="CDD" id="cd12148">
    <property type="entry name" value="fungal_TF_MHR"/>
    <property type="match status" value="1"/>
</dbReference>
<dbReference type="Proteomes" id="UP000653565">
    <property type="component" value="Unassembled WGS sequence"/>
</dbReference>
<proteinExistence type="predicted"/>
<evidence type="ECO:0000256" key="1">
    <source>
        <dbReference type="ARBA" id="ARBA00022441"/>
    </source>
</evidence>
<dbReference type="PROSITE" id="PS50035">
    <property type="entry name" value="PLD"/>
    <property type="match status" value="1"/>
</dbReference>
<reference evidence="5" key="2">
    <citation type="submission" date="2020-04" db="EMBL/GenBank/DDBJ databases">
        <authorList>
            <person name="Santos R.A.C."/>
            <person name="Steenwyk J.L."/>
            <person name="Rivero-Menendez O."/>
            <person name="Mead M.E."/>
            <person name="Silva L.P."/>
            <person name="Bastos R.W."/>
            <person name="Alastruey-Izquierdo A."/>
            <person name="Goldman G.H."/>
            <person name="Rokas A."/>
        </authorList>
    </citation>
    <scope>NUCLEOTIDE SEQUENCE</scope>
    <source>
        <strain evidence="5">CNM-CM6805</strain>
    </source>
</reference>
<organism evidence="5 6">
    <name type="scientific">Aspergillus fumigatiaffinis</name>
    <dbReference type="NCBI Taxonomy" id="340414"/>
    <lineage>
        <taxon>Eukaryota</taxon>
        <taxon>Fungi</taxon>
        <taxon>Dikarya</taxon>
        <taxon>Ascomycota</taxon>
        <taxon>Pezizomycotina</taxon>
        <taxon>Eurotiomycetes</taxon>
        <taxon>Eurotiomycetidae</taxon>
        <taxon>Eurotiales</taxon>
        <taxon>Aspergillaceae</taxon>
        <taxon>Aspergillus</taxon>
        <taxon>Aspergillus subgen. Fumigati</taxon>
    </lineage>
</organism>
<dbReference type="PANTHER" id="PTHR45632">
    <property type="entry name" value="LD33804P"/>
    <property type="match status" value="1"/>
</dbReference>
<keyword evidence="3" id="KW-0732">Signal</keyword>
<dbReference type="AlphaFoldDB" id="A0A8H4GV61"/>
<sequence length="1012" mass="112078">MISTVITALLLLTSGCECLPTNETPLSGKWSTLPNITRDGVEYPRQEHAAVLVGDEIYVLGGILPWDGKEYATTNIVQKYNMITGTWTETAPMPAALNHANVAVVDDKIYYLGGLEAVDETYWNATGKSAVYDPATDKWTVLPSMPEGREIGSAATLAVDDTIYLPGGLAYTNITYDQEGTVSRFTSYNVRTQEWTILPDLPAPRDHAGKGIYQDMLYILGGREFGNKNVVSTVFGFNLTSHQWSTAYEPMPIARGGVASATIGSQIFTAGGEGDRRTPTAVFPEMQAYDAAKNTWIDYADMPLPIHGSDAVVYKGEIVIPGGGIVTGATLTPVVQTFKPPIQDLGEKSMTLMIMLHNLQCEYQLSKKQQTSNKPPMASTAEDVSIVPSHAENNDAGVTTLAPSPNDVQMLPELTATRLGAANRVSVNAGSNLQEMIFATNDRHYMPVMFDEYAHDDFSTTSTEWFGSDNLAAPFSVDISNMNGLGTLPWSPPKTTYSESNFDIPYAIEHTTDASANLPSTSQFELNLPLSPTGPMRDIYDEKMWEEVSPKNSDHSPRIDFSLTAIFSPQRQLLGNLSPTQQDEVEGIFRRLSNAQSQMSFGLGGDQYDSAHSRWYWSDPALMEKCKSACFEEPLGISTFLTRSHFDNYVQQARESPSIEGLAVRPLIDSVMAFGFQALAARSLPSAGSDVSRKAIARLRMALNSRDAVQRSPDTLLKMQQWYDIKVLNFSFQQLTKLQMTISEQIDHKIHTELLSYAVSCARSRRFMNRDSVSMTMTKEKEYLARRSLWYLYSMEVVHSIRDGMPPILTPDWTDYALPKVGKDTDWLLIQCQHANALSSAVNTLYSSRALCQTVAERERNLMQAHKDLESWRTGLPMHLQNIHRHETGYVTLDDQKTRHLTLTMVRKYHEAIFIIFFPWTGSQSKGLMSEHYRKRSLELCVKSAQAVLAIAARISSCDILGGGLINLIAVSICVTFLDIVSSGSKKSLPYLTDALKLTHLAQKSGNLDGLG</sequence>
<evidence type="ECO:0000256" key="3">
    <source>
        <dbReference type="SAM" id="SignalP"/>
    </source>
</evidence>
<dbReference type="OrthoDB" id="39175at2759"/>
<evidence type="ECO:0000313" key="6">
    <source>
        <dbReference type="Proteomes" id="UP000653565"/>
    </source>
</evidence>
<feature type="domain" description="PLD phosphodiesterase" evidence="4">
    <location>
        <begin position="94"/>
        <end position="121"/>
    </location>
</feature>
<dbReference type="EMBL" id="JAAAPX010000040">
    <property type="protein sequence ID" value="KAF4238149.1"/>
    <property type="molecule type" value="Genomic_DNA"/>
</dbReference>
<dbReference type="InterPro" id="IPR001736">
    <property type="entry name" value="PLipase_D/transphosphatidylase"/>
</dbReference>